<protein>
    <submittedName>
        <fullName evidence="2">Uncharacterized protein</fullName>
    </submittedName>
</protein>
<name>A0A4P9VZ15_9FUNG</name>
<evidence type="ECO:0000256" key="1">
    <source>
        <dbReference type="PROSITE-ProRule" id="PRU00221"/>
    </source>
</evidence>
<dbReference type="SUPFAM" id="SSF50978">
    <property type="entry name" value="WD40 repeat-like"/>
    <property type="match status" value="1"/>
</dbReference>
<dbReference type="InterPro" id="IPR036322">
    <property type="entry name" value="WD40_repeat_dom_sf"/>
</dbReference>
<organism evidence="2 3">
    <name type="scientific">Blyttiomyces helicus</name>
    <dbReference type="NCBI Taxonomy" id="388810"/>
    <lineage>
        <taxon>Eukaryota</taxon>
        <taxon>Fungi</taxon>
        <taxon>Fungi incertae sedis</taxon>
        <taxon>Chytridiomycota</taxon>
        <taxon>Chytridiomycota incertae sedis</taxon>
        <taxon>Chytridiomycetes</taxon>
        <taxon>Chytridiomycetes incertae sedis</taxon>
        <taxon>Blyttiomyces</taxon>
    </lineage>
</organism>
<dbReference type="GO" id="GO:0006283">
    <property type="term" value="P:transcription-coupled nucleotide-excision repair"/>
    <property type="evidence" value="ECO:0007669"/>
    <property type="project" value="InterPro"/>
</dbReference>
<dbReference type="Gene3D" id="2.130.10.10">
    <property type="entry name" value="YVTN repeat-like/Quinoprotein amine dehydrogenase"/>
    <property type="match status" value="1"/>
</dbReference>
<evidence type="ECO:0000313" key="3">
    <source>
        <dbReference type="Proteomes" id="UP000269721"/>
    </source>
</evidence>
<keyword evidence="3" id="KW-1185">Reference proteome</keyword>
<dbReference type="InterPro" id="IPR042238">
    <property type="entry name" value="Rad28/ERCC8/Ckn1/ATCSA-1"/>
</dbReference>
<dbReference type="AlphaFoldDB" id="A0A4P9VZ15"/>
<dbReference type="GO" id="GO:0000209">
    <property type="term" value="P:protein polyubiquitination"/>
    <property type="evidence" value="ECO:0007669"/>
    <property type="project" value="TreeGrafter"/>
</dbReference>
<gene>
    <name evidence="2" type="ORF">BDK51DRAFT_46271</name>
</gene>
<dbReference type="GO" id="GO:0043161">
    <property type="term" value="P:proteasome-mediated ubiquitin-dependent protein catabolic process"/>
    <property type="evidence" value="ECO:0007669"/>
    <property type="project" value="TreeGrafter"/>
</dbReference>
<dbReference type="InterPro" id="IPR015943">
    <property type="entry name" value="WD40/YVTN_repeat-like_dom_sf"/>
</dbReference>
<dbReference type="GO" id="GO:0000109">
    <property type="term" value="C:nucleotide-excision repair complex"/>
    <property type="evidence" value="ECO:0007669"/>
    <property type="project" value="TreeGrafter"/>
</dbReference>
<dbReference type="PROSITE" id="PS50082">
    <property type="entry name" value="WD_REPEATS_2"/>
    <property type="match status" value="1"/>
</dbReference>
<dbReference type="PANTHER" id="PTHR46202:SF1">
    <property type="entry name" value="DNA EXCISION REPAIR PROTEIN ERCC-8"/>
    <property type="match status" value="1"/>
</dbReference>
<proteinExistence type="predicted"/>
<dbReference type="PANTHER" id="PTHR46202">
    <property type="entry name" value="DNA EXCISION REPAIR PROTEIN ERCC-8"/>
    <property type="match status" value="1"/>
</dbReference>
<dbReference type="InterPro" id="IPR001680">
    <property type="entry name" value="WD40_rpt"/>
</dbReference>
<keyword evidence="1" id="KW-0853">WD repeat</keyword>
<dbReference type="Proteomes" id="UP000269721">
    <property type="component" value="Unassembled WGS sequence"/>
</dbReference>
<dbReference type="PROSITE" id="PS50294">
    <property type="entry name" value="WD_REPEATS_REGION"/>
    <property type="match status" value="1"/>
</dbReference>
<dbReference type="OrthoDB" id="361494at2759"/>
<dbReference type="EMBL" id="KZ999468">
    <property type="protein sequence ID" value="RKO85041.1"/>
    <property type="molecule type" value="Genomic_DNA"/>
</dbReference>
<reference evidence="3" key="1">
    <citation type="journal article" date="2018" name="Nat. Microbiol.">
        <title>Leveraging single-cell genomics to expand the fungal tree of life.</title>
        <authorList>
            <person name="Ahrendt S.R."/>
            <person name="Quandt C.A."/>
            <person name="Ciobanu D."/>
            <person name="Clum A."/>
            <person name="Salamov A."/>
            <person name="Andreopoulos B."/>
            <person name="Cheng J.F."/>
            <person name="Woyke T."/>
            <person name="Pelin A."/>
            <person name="Henrissat B."/>
            <person name="Reynolds N.K."/>
            <person name="Benny G.L."/>
            <person name="Smith M.E."/>
            <person name="James T.Y."/>
            <person name="Grigoriev I.V."/>
        </authorList>
    </citation>
    <scope>NUCLEOTIDE SEQUENCE [LARGE SCALE GENOMIC DNA]</scope>
</reference>
<accession>A0A4P9VZ15</accession>
<dbReference type="GO" id="GO:0031464">
    <property type="term" value="C:Cul4A-RING E3 ubiquitin ligase complex"/>
    <property type="evidence" value="ECO:0007669"/>
    <property type="project" value="TreeGrafter"/>
</dbReference>
<dbReference type="SMART" id="SM00320">
    <property type="entry name" value="WD40"/>
    <property type="match status" value="2"/>
</dbReference>
<evidence type="ECO:0000313" key="2">
    <source>
        <dbReference type="EMBL" id="RKO85041.1"/>
    </source>
</evidence>
<sequence>MSKLRALNRRPLNPPTPGPFNALACRISTKRFRTLDRASQKTVTASARGPINCLAVEGIEGRYMLTASADSSVSIVDLEELTPLPAGSDPPQTATSVATLARNVGHKYSVTAARWFPFDTGLFTTGSMDCSVKVWDTNTLQCACDFALDQKVYDHALSPSATSHSLIASNSFASDNGN</sequence>
<feature type="repeat" description="WD" evidence="1">
    <location>
        <begin position="103"/>
        <end position="139"/>
    </location>
</feature>
<dbReference type="Pfam" id="PF00400">
    <property type="entry name" value="WD40"/>
    <property type="match status" value="1"/>
</dbReference>